<accession>A0A4D4LMH3</accession>
<protein>
    <submittedName>
        <fullName evidence="2">Uncharacterized protein</fullName>
    </submittedName>
</protein>
<dbReference type="AlphaFoldDB" id="A0A4D4LMH3"/>
<comment type="caution">
    <text evidence="2">The sequence shown here is derived from an EMBL/GenBank/DDBJ whole genome shotgun (WGS) entry which is preliminary data.</text>
</comment>
<keyword evidence="3" id="KW-1185">Reference proteome</keyword>
<evidence type="ECO:0000313" key="2">
    <source>
        <dbReference type="EMBL" id="GDY59273.1"/>
    </source>
</evidence>
<sequence length="101" mass="10728">MKVAVFPALTPAGMAVTCAVNVVHATGEAGVIATDMMQPLRVRVVGLPLAARGARRTGTENAETISVLTPTGRWAPHSRQDQYSDARDDSPHWVPKITPLA</sequence>
<name>A0A4D4LMH3_STRVO</name>
<feature type="region of interest" description="Disordered" evidence="1">
    <location>
        <begin position="70"/>
        <end position="101"/>
    </location>
</feature>
<reference evidence="2 3" key="1">
    <citation type="journal article" date="2020" name="Int. J. Syst. Evol. Microbiol.">
        <title>Reclassification of Streptomyces castelarensis and Streptomyces sporoclivatus as later heterotypic synonyms of Streptomyces antimycoticus.</title>
        <authorList>
            <person name="Komaki H."/>
            <person name="Tamura T."/>
        </authorList>
    </citation>
    <scope>NUCLEOTIDE SEQUENCE [LARGE SCALE GENOMIC DNA]</scope>
    <source>
        <strain evidence="2 3">NBRC 13459</strain>
    </source>
</reference>
<proteinExistence type="predicted"/>
<evidence type="ECO:0000313" key="3">
    <source>
        <dbReference type="Proteomes" id="UP000301309"/>
    </source>
</evidence>
<organism evidence="2 3">
    <name type="scientific">Streptomyces violaceusniger</name>
    <dbReference type="NCBI Taxonomy" id="68280"/>
    <lineage>
        <taxon>Bacteria</taxon>
        <taxon>Bacillati</taxon>
        <taxon>Actinomycetota</taxon>
        <taxon>Actinomycetes</taxon>
        <taxon>Kitasatosporales</taxon>
        <taxon>Streptomycetaceae</taxon>
        <taxon>Streptomyces</taxon>
        <taxon>Streptomyces violaceusniger group</taxon>
    </lineage>
</organism>
<dbReference type="EMBL" id="BJHW01000002">
    <property type="protein sequence ID" value="GDY59273.1"/>
    <property type="molecule type" value="Genomic_DNA"/>
</dbReference>
<feature type="compositionally biased region" description="Basic and acidic residues" evidence="1">
    <location>
        <begin position="78"/>
        <end position="91"/>
    </location>
</feature>
<evidence type="ECO:0000256" key="1">
    <source>
        <dbReference type="SAM" id="MobiDB-lite"/>
    </source>
</evidence>
<gene>
    <name evidence="2" type="ORF">SVIO_098960</name>
</gene>
<dbReference type="Proteomes" id="UP000301309">
    <property type="component" value="Unassembled WGS sequence"/>
</dbReference>